<evidence type="ECO:0000313" key="2">
    <source>
        <dbReference type="EMBL" id="MDR4951846.1"/>
    </source>
</evidence>
<keyword evidence="3" id="KW-1185">Reference proteome</keyword>
<feature type="signal peptide" evidence="1">
    <location>
        <begin position="1"/>
        <end position="22"/>
    </location>
</feature>
<gene>
    <name evidence="2" type="ORF">REB14_06575</name>
</gene>
<dbReference type="InterPro" id="IPR025366">
    <property type="entry name" value="DUF4270"/>
</dbReference>
<name>A0ABU1E230_9FLAO</name>
<feature type="chain" id="PRO_5047178960" evidence="1">
    <location>
        <begin position="23"/>
        <end position="549"/>
    </location>
</feature>
<evidence type="ECO:0000256" key="1">
    <source>
        <dbReference type="SAM" id="SignalP"/>
    </source>
</evidence>
<proteinExistence type="predicted"/>
<dbReference type="Proteomes" id="UP001260959">
    <property type="component" value="Unassembled WGS sequence"/>
</dbReference>
<dbReference type="Pfam" id="PF14092">
    <property type="entry name" value="DUF4270"/>
    <property type="match status" value="1"/>
</dbReference>
<protein>
    <submittedName>
        <fullName evidence="2">DUF4270 family protein</fullName>
    </submittedName>
</protein>
<dbReference type="EMBL" id="JAVIXS010000004">
    <property type="protein sequence ID" value="MDR4951846.1"/>
    <property type="molecule type" value="Genomic_DNA"/>
</dbReference>
<comment type="caution">
    <text evidence="2">The sequence shown here is derived from an EMBL/GenBank/DDBJ whole genome shotgun (WGS) entry which is preliminary data.</text>
</comment>
<accession>A0ABU1E230</accession>
<dbReference type="RefSeq" id="WP_079240562.1">
    <property type="nucleotide sequence ID" value="NZ_JAVIXS010000004.1"/>
</dbReference>
<reference evidence="2 3" key="1">
    <citation type="submission" date="2023-08" db="EMBL/GenBank/DDBJ databases">
        <authorList>
            <person name="Maltman C."/>
        </authorList>
    </citation>
    <scope>NUCLEOTIDE SEQUENCE [LARGE SCALE GENOMIC DNA]</scope>
    <source>
        <strain evidence="2 3">ES2</strain>
    </source>
</reference>
<sequence>MTHNLKKTFAMLLLAIFGSALLYNCEPDPDSLGEQLFNGDAAQGNETAYPVIAYNYDNNDSIRSDASRLISGLSESGVTTNVAVLGAFTESQFGMQRASYVTQLRMPTDNFDFNGANPKVDSVVLVVRPPANTTSNTYFFEGDSLRTNTLEKSDFPVDGVATAVSIEKKTYPVRKYGKIGGASKSMKINVHEVTTFLDANNDALKRSNASISTGELLGSGVFDGNMSSLSITKKSDNSIVFSGNLGFRMKLSNTDFFQTHILDKKGKPELQDAANFIRYFKGIKISVDETDRYLYQFSPNDLQVIMYYKYDKTDNGTTTRPQTTLNFNLGSANAHIGLFEYNRLGTPVKEALSGSNPSEGDERLFVQGMGGPSVVVKIKDETIVKLKEIYAEKKAGILSAKIRIYLDPATWKNTGSTEDRKFTLLNNTLNAGKIDYSKLAFTSDLTNGLGLYYFKDKPEPGYYDFVVTKTVKDIVEGKTETVGDATQPIVNKPLIISAGAFAASTTGTLLGVRNTTRAFDMNRIILTGIDKANTNPKRIQLMVTYGTKK</sequence>
<keyword evidence="1" id="KW-0732">Signal</keyword>
<organism evidence="2 3">
    <name type="scientific">Chryseobacterium metallicongregator</name>
    <dbReference type="NCBI Taxonomy" id="3073042"/>
    <lineage>
        <taxon>Bacteria</taxon>
        <taxon>Pseudomonadati</taxon>
        <taxon>Bacteroidota</taxon>
        <taxon>Flavobacteriia</taxon>
        <taxon>Flavobacteriales</taxon>
        <taxon>Weeksellaceae</taxon>
        <taxon>Chryseobacterium group</taxon>
        <taxon>Chryseobacterium</taxon>
    </lineage>
</organism>
<evidence type="ECO:0000313" key="3">
    <source>
        <dbReference type="Proteomes" id="UP001260959"/>
    </source>
</evidence>